<dbReference type="Pfam" id="PF06985">
    <property type="entry name" value="HET"/>
    <property type="match status" value="1"/>
</dbReference>
<sequence length="700" mass="78788">MQTDLPILGVYSYPFPLVRSLCSIFCPFCPDQHALAMAAERTMSSTGEPTTRLCDRCQTLDFNDEELGGFVDCDSSGYPALAFDRDHRERVFPTRWRCKDQFPGLPELKAAAEAGCEFCALLRDAITDGHTRPMLGPEGVDIALEYTWRCRTLEPGPCSLGLVANITFQRDQSSHEISFAVGSDEKPLAEWLRLAELPGSTVIPEDSTRFMREAIGDCCAHDPFCGLDSGFVPTRLLDLGDHPTDTPALVITKQHQQSIPRYAALSYCWGPAGDAAMQLKTDETTLPDRLRGIPLDSMSPVMRDAVEVCRALSVRYLWIDSLCIIQGRDGQTEDWDRESQLMGEIFMNSYVTICAVASDSCQQSFLRQTAWSKVSVPYKSRVKPTIAGTYWLRRTRRQPETDGDPFAGDVFKSPWVNRGWVHQELILSRRLLLFGERMIHFHCSGTSRSENRSAYDGVHFSLLTETVARARSWYWDPARDAPETFTRIRQGRGAYAEKSLTIQTDRLSAYAGVARVQLEIRCPGDEYLAGIWRSELPSALLWLPRIPQQVFDEVVSARQPQVTQIAPSWSWACQNEYFEEAIGPMDVARERHLRPEYERIGSHIIPAGSSEFGRIRSGSLTFQAKMRRTPSALCSLDLGPEYNLVWTTRIESAYVAHCGLDWKTGWRGSGRLEPPMQLWMMLLASSCALYVSPCSFCPIS</sequence>
<reference evidence="2 3" key="1">
    <citation type="journal article" date="2024" name="Commun. Biol.">
        <title>Comparative genomic analysis of thermophilic fungi reveals convergent evolutionary adaptations and gene losses.</title>
        <authorList>
            <person name="Steindorff A.S."/>
            <person name="Aguilar-Pontes M.V."/>
            <person name="Robinson A.J."/>
            <person name="Andreopoulos B."/>
            <person name="LaButti K."/>
            <person name="Kuo A."/>
            <person name="Mondo S."/>
            <person name="Riley R."/>
            <person name="Otillar R."/>
            <person name="Haridas S."/>
            <person name="Lipzen A."/>
            <person name="Grimwood J."/>
            <person name="Schmutz J."/>
            <person name="Clum A."/>
            <person name="Reid I.D."/>
            <person name="Moisan M.C."/>
            <person name="Butler G."/>
            <person name="Nguyen T.T.M."/>
            <person name="Dewar K."/>
            <person name="Conant G."/>
            <person name="Drula E."/>
            <person name="Henrissat B."/>
            <person name="Hansel C."/>
            <person name="Singer S."/>
            <person name="Hutchinson M.I."/>
            <person name="de Vries R.P."/>
            <person name="Natvig D.O."/>
            <person name="Powell A.J."/>
            <person name="Tsang A."/>
            <person name="Grigoriev I.V."/>
        </authorList>
    </citation>
    <scope>NUCLEOTIDE SEQUENCE [LARGE SCALE GENOMIC DNA]</scope>
    <source>
        <strain evidence="2 3">ATCC 24622</strain>
    </source>
</reference>
<comment type="caution">
    <text evidence="2">The sequence shown here is derived from an EMBL/GenBank/DDBJ whole genome shotgun (WGS) entry which is preliminary data.</text>
</comment>
<dbReference type="Proteomes" id="UP001586593">
    <property type="component" value="Unassembled WGS sequence"/>
</dbReference>
<gene>
    <name evidence="2" type="ORF">VTK73DRAFT_9229</name>
</gene>
<dbReference type="PANTHER" id="PTHR33112:SF16">
    <property type="entry name" value="HETEROKARYON INCOMPATIBILITY DOMAIN-CONTAINING PROTEIN"/>
    <property type="match status" value="1"/>
</dbReference>
<accession>A0ABR3W3K1</accession>
<proteinExistence type="predicted"/>
<feature type="domain" description="Heterokaryon incompatibility" evidence="1">
    <location>
        <begin position="262"/>
        <end position="424"/>
    </location>
</feature>
<evidence type="ECO:0000313" key="3">
    <source>
        <dbReference type="Proteomes" id="UP001586593"/>
    </source>
</evidence>
<protein>
    <recommendedName>
        <fullName evidence="1">Heterokaryon incompatibility domain-containing protein</fullName>
    </recommendedName>
</protein>
<dbReference type="EMBL" id="JAZHXJ010000745">
    <property type="protein sequence ID" value="KAL1852407.1"/>
    <property type="molecule type" value="Genomic_DNA"/>
</dbReference>
<keyword evidence="3" id="KW-1185">Reference proteome</keyword>
<dbReference type="InterPro" id="IPR010730">
    <property type="entry name" value="HET"/>
</dbReference>
<name>A0ABR3W3K1_9PEZI</name>
<evidence type="ECO:0000259" key="1">
    <source>
        <dbReference type="Pfam" id="PF06985"/>
    </source>
</evidence>
<organism evidence="2 3">
    <name type="scientific">Phialemonium thermophilum</name>
    <dbReference type="NCBI Taxonomy" id="223376"/>
    <lineage>
        <taxon>Eukaryota</taxon>
        <taxon>Fungi</taxon>
        <taxon>Dikarya</taxon>
        <taxon>Ascomycota</taxon>
        <taxon>Pezizomycotina</taxon>
        <taxon>Sordariomycetes</taxon>
        <taxon>Sordariomycetidae</taxon>
        <taxon>Cephalothecales</taxon>
        <taxon>Cephalothecaceae</taxon>
        <taxon>Phialemonium</taxon>
    </lineage>
</organism>
<evidence type="ECO:0000313" key="2">
    <source>
        <dbReference type="EMBL" id="KAL1852407.1"/>
    </source>
</evidence>
<dbReference type="PANTHER" id="PTHR33112">
    <property type="entry name" value="DOMAIN PROTEIN, PUTATIVE-RELATED"/>
    <property type="match status" value="1"/>
</dbReference>